<feature type="region of interest" description="Disordered" evidence="1">
    <location>
        <begin position="165"/>
        <end position="213"/>
    </location>
</feature>
<comment type="caution">
    <text evidence="3">The sequence shown here is derived from an EMBL/GenBank/DDBJ whole genome shotgun (WGS) entry which is preliminary data.</text>
</comment>
<evidence type="ECO:0000313" key="3">
    <source>
        <dbReference type="EMBL" id="KAF2967025.1"/>
    </source>
</evidence>
<evidence type="ECO:0000256" key="2">
    <source>
        <dbReference type="SAM" id="Phobius"/>
    </source>
</evidence>
<dbReference type="InParanoid" id="A0A7C8IR90"/>
<keyword evidence="4" id="KW-1185">Reference proteome</keyword>
<name>A0A7C8IR90_9PEZI</name>
<evidence type="ECO:0008006" key="5">
    <source>
        <dbReference type="Google" id="ProtNLM"/>
    </source>
</evidence>
<dbReference type="OrthoDB" id="4770059at2759"/>
<proteinExistence type="predicted"/>
<sequence length="342" mass="36679">MDDFNLGVLTTTFKPAPNCDSFVSGLIYTQTLTTDGTTTTSEYKYHTLGLNNTSLCYPPYYHVGTQFYYSPAMCPSGWYPACGNFGSGTVPETRATCCPSGYGCVDPSQQTETWSTLSCISYAQSSIYVTVPDDAYQVWSRVVQIQPIINAAAVNVRWQATDFATTTSTPPPTSASSSSPSSLPPSTSTSFTTSSPTKLPTTSNTSIPTPSAQELSTGAKIGIGVGIGGGALGFLLASVLYFLFARRNKRQKLGEKSGDMSTSTDNNDSPSLLKPEMPLEVWALHQAELQTADNTHEMGTPSNIHEINSSTTPPAYPSHNSPWRSAQTQTYSGWAAHEMPTD</sequence>
<gene>
    <name evidence="3" type="ORF">GQX73_g6528</name>
</gene>
<organism evidence="3 4">
    <name type="scientific">Xylaria multiplex</name>
    <dbReference type="NCBI Taxonomy" id="323545"/>
    <lineage>
        <taxon>Eukaryota</taxon>
        <taxon>Fungi</taxon>
        <taxon>Dikarya</taxon>
        <taxon>Ascomycota</taxon>
        <taxon>Pezizomycotina</taxon>
        <taxon>Sordariomycetes</taxon>
        <taxon>Xylariomycetidae</taxon>
        <taxon>Xylariales</taxon>
        <taxon>Xylariaceae</taxon>
        <taxon>Xylaria</taxon>
    </lineage>
</organism>
<accession>A0A7C8IR90</accession>
<reference evidence="3 4" key="1">
    <citation type="submission" date="2019-12" db="EMBL/GenBank/DDBJ databases">
        <title>Draft genome sequence of the ascomycete Xylaria multiplex DSM 110363.</title>
        <authorList>
            <person name="Buettner E."/>
            <person name="Kellner H."/>
        </authorList>
    </citation>
    <scope>NUCLEOTIDE SEQUENCE [LARGE SCALE GENOMIC DNA]</scope>
    <source>
        <strain evidence="3 4">DSM 110363</strain>
    </source>
</reference>
<feature type="region of interest" description="Disordered" evidence="1">
    <location>
        <begin position="253"/>
        <end position="274"/>
    </location>
</feature>
<keyword evidence="2" id="KW-1133">Transmembrane helix</keyword>
<keyword evidence="2" id="KW-0472">Membrane</keyword>
<evidence type="ECO:0000313" key="4">
    <source>
        <dbReference type="Proteomes" id="UP000481858"/>
    </source>
</evidence>
<dbReference type="AlphaFoldDB" id="A0A7C8IR90"/>
<keyword evidence="2" id="KW-0812">Transmembrane</keyword>
<dbReference type="EMBL" id="WUBL01000075">
    <property type="protein sequence ID" value="KAF2967025.1"/>
    <property type="molecule type" value="Genomic_DNA"/>
</dbReference>
<feature type="transmembrane region" description="Helical" evidence="2">
    <location>
        <begin position="221"/>
        <end position="244"/>
    </location>
</feature>
<dbReference type="Proteomes" id="UP000481858">
    <property type="component" value="Unassembled WGS sequence"/>
</dbReference>
<feature type="compositionally biased region" description="Low complexity" evidence="1">
    <location>
        <begin position="174"/>
        <end position="211"/>
    </location>
</feature>
<feature type="compositionally biased region" description="Polar residues" evidence="1">
    <location>
        <begin position="259"/>
        <end position="270"/>
    </location>
</feature>
<evidence type="ECO:0000256" key="1">
    <source>
        <dbReference type="SAM" id="MobiDB-lite"/>
    </source>
</evidence>
<protein>
    <recommendedName>
        <fullName evidence="5">Mid2 domain-containing protein</fullName>
    </recommendedName>
</protein>